<proteinExistence type="predicted"/>
<accession>A0A1W0E7G6</accession>
<dbReference type="EMBL" id="MNPJ01000013">
    <property type="protein sequence ID" value="OQS55171.1"/>
    <property type="molecule type" value="Genomic_DNA"/>
</dbReference>
<evidence type="ECO:0000313" key="3">
    <source>
        <dbReference type="Proteomes" id="UP000192758"/>
    </source>
</evidence>
<protein>
    <submittedName>
        <fullName evidence="2">Uncharacterized protein</fullName>
    </submittedName>
</protein>
<name>A0A1W0E7G6_9MICR</name>
<feature type="signal peptide" evidence="1">
    <location>
        <begin position="1"/>
        <end position="18"/>
    </location>
</feature>
<keyword evidence="3" id="KW-1185">Reference proteome</keyword>
<gene>
    <name evidence="2" type="ORF">EHP00_1546</name>
</gene>
<dbReference type="AlphaFoldDB" id="A0A1W0E7G6"/>
<organism evidence="2 3">
    <name type="scientific">Ecytonucleospora hepatopenaei</name>
    <dbReference type="NCBI Taxonomy" id="646526"/>
    <lineage>
        <taxon>Eukaryota</taxon>
        <taxon>Fungi</taxon>
        <taxon>Fungi incertae sedis</taxon>
        <taxon>Microsporidia</taxon>
        <taxon>Enterocytozoonidae</taxon>
        <taxon>Ecytonucleospora</taxon>
    </lineage>
</organism>
<evidence type="ECO:0000256" key="1">
    <source>
        <dbReference type="SAM" id="SignalP"/>
    </source>
</evidence>
<reference evidence="2 3" key="1">
    <citation type="journal article" date="2017" name="Environ. Microbiol.">
        <title>Decay of the glycolytic pathway and adaptation to intranuclear parasitism within Enterocytozoonidae microsporidia.</title>
        <authorList>
            <person name="Wiredu Boakye D."/>
            <person name="Jaroenlak P."/>
            <person name="Prachumwat A."/>
            <person name="Williams T.A."/>
            <person name="Bateman K.S."/>
            <person name="Itsathitphaisarn O."/>
            <person name="Sritunyalucksana K."/>
            <person name="Paszkiewicz K.H."/>
            <person name="Moore K.A."/>
            <person name="Stentiford G.D."/>
            <person name="Williams B.A."/>
        </authorList>
    </citation>
    <scope>NUCLEOTIDE SEQUENCE [LARGE SCALE GENOMIC DNA]</scope>
    <source>
        <strain evidence="2 3">TH1</strain>
    </source>
</reference>
<dbReference type="Proteomes" id="UP000192758">
    <property type="component" value="Unassembled WGS sequence"/>
</dbReference>
<comment type="caution">
    <text evidence="2">The sequence shown here is derived from an EMBL/GenBank/DDBJ whole genome shotgun (WGS) entry which is preliminary data.</text>
</comment>
<evidence type="ECO:0000313" key="2">
    <source>
        <dbReference type="EMBL" id="OQS55171.1"/>
    </source>
</evidence>
<sequence length="217" mass="25314">MIAFIIISFLSLVSTVCGNSNAHITSLGSFTKVEDKFTKYSKYKKINFTFMEKIFNKTNEYKIVFKLLINEKVSVFLVKKSKEDTEYKKCKYIGDNFVSKNFITKTVLLENIQDGDKFKILIRYTNNNVSIYSDVYFVYNENTESISESDNLETILSDNLENENLETVEEKETFYDIANEALETMQKKVDDVLNLYSDDETYDSKKEEISLTKKKDD</sequence>
<keyword evidence="1" id="KW-0732">Signal</keyword>
<dbReference type="VEuPathDB" id="MicrosporidiaDB:EHP00_1546"/>
<feature type="chain" id="PRO_5012325486" evidence="1">
    <location>
        <begin position="19"/>
        <end position="217"/>
    </location>
</feature>